<evidence type="ECO:0000313" key="10">
    <source>
        <dbReference type="Proteomes" id="UP001596071"/>
    </source>
</evidence>
<evidence type="ECO:0000256" key="5">
    <source>
        <dbReference type="ARBA" id="ARBA00022741"/>
    </source>
</evidence>
<dbReference type="NCBIfam" id="TIGR00018">
    <property type="entry name" value="panC"/>
    <property type="match status" value="1"/>
</dbReference>
<dbReference type="NCBIfam" id="TIGR00125">
    <property type="entry name" value="cyt_tran_rel"/>
    <property type="match status" value="1"/>
</dbReference>
<dbReference type="InterPro" id="IPR003721">
    <property type="entry name" value="Pantoate_ligase"/>
</dbReference>
<dbReference type="Proteomes" id="UP001596071">
    <property type="component" value="Unassembled WGS sequence"/>
</dbReference>
<protein>
    <recommendedName>
        <fullName evidence="8">Pantothenate synthetase</fullName>
        <shortName evidence="8">PS</shortName>
        <ecNumber evidence="8">6.3.2.1</ecNumber>
    </recommendedName>
    <alternativeName>
        <fullName evidence="8">Pantoate--beta-alanine ligase</fullName>
    </alternativeName>
    <alternativeName>
        <fullName evidence="8">Pantoate-activating enzyme</fullName>
    </alternativeName>
</protein>
<feature type="binding site" evidence="8">
    <location>
        <begin position="154"/>
        <end position="157"/>
    </location>
    <ligand>
        <name>ATP</name>
        <dbReference type="ChEBI" id="CHEBI:30616"/>
    </ligand>
</feature>
<dbReference type="HAMAP" id="MF_00158">
    <property type="entry name" value="PanC"/>
    <property type="match status" value="1"/>
</dbReference>
<dbReference type="Pfam" id="PF02569">
    <property type="entry name" value="Pantoate_ligase"/>
    <property type="match status" value="1"/>
</dbReference>
<comment type="pathway">
    <text evidence="1 8">Cofactor biosynthesis; (R)-pantothenate biosynthesis; (R)-pantothenate from (R)-pantoate and beta-alanine: step 1/1.</text>
</comment>
<dbReference type="GO" id="GO:0004592">
    <property type="term" value="F:pantoate-beta-alanine ligase activity"/>
    <property type="evidence" value="ECO:0007669"/>
    <property type="project" value="UniProtKB-EC"/>
</dbReference>
<dbReference type="Gene3D" id="3.30.1300.10">
    <property type="entry name" value="Pantoate-beta-alanine ligase, C-terminal domain"/>
    <property type="match status" value="1"/>
</dbReference>
<dbReference type="SUPFAM" id="SSF52374">
    <property type="entry name" value="Nucleotidylyl transferase"/>
    <property type="match status" value="1"/>
</dbReference>
<feature type="binding site" evidence="8">
    <location>
        <position position="68"/>
    </location>
    <ligand>
        <name>(R)-pantoate</name>
        <dbReference type="ChEBI" id="CHEBI:15980"/>
    </ligand>
</feature>
<comment type="catalytic activity">
    <reaction evidence="7 8">
        <text>(R)-pantoate + beta-alanine + ATP = (R)-pantothenate + AMP + diphosphate + H(+)</text>
        <dbReference type="Rhea" id="RHEA:10912"/>
        <dbReference type="ChEBI" id="CHEBI:15378"/>
        <dbReference type="ChEBI" id="CHEBI:15980"/>
        <dbReference type="ChEBI" id="CHEBI:29032"/>
        <dbReference type="ChEBI" id="CHEBI:30616"/>
        <dbReference type="ChEBI" id="CHEBI:33019"/>
        <dbReference type="ChEBI" id="CHEBI:57966"/>
        <dbReference type="ChEBI" id="CHEBI:456215"/>
        <dbReference type="EC" id="6.3.2.1"/>
    </reaction>
</comment>
<name>A0ABW0TZB7_9BACL</name>
<dbReference type="PANTHER" id="PTHR21299:SF1">
    <property type="entry name" value="PANTOATE--BETA-ALANINE LIGASE"/>
    <property type="match status" value="1"/>
</dbReference>
<keyword evidence="5 8" id="KW-0547">Nucleotide-binding</keyword>
<comment type="function">
    <text evidence="8">Catalyzes the condensation of pantoate with beta-alanine in an ATP-dependent reaction via a pantoyl-adenylate intermediate.</text>
</comment>
<dbReference type="InterPro" id="IPR042176">
    <property type="entry name" value="Pantoate_ligase_C"/>
</dbReference>
<dbReference type="EMBL" id="JBHSNP010000011">
    <property type="protein sequence ID" value="MFC5603279.1"/>
    <property type="molecule type" value="Genomic_DNA"/>
</dbReference>
<evidence type="ECO:0000256" key="6">
    <source>
        <dbReference type="ARBA" id="ARBA00022840"/>
    </source>
</evidence>
<dbReference type="InterPro" id="IPR004821">
    <property type="entry name" value="Cyt_trans-like"/>
</dbReference>
<organism evidence="9 10">
    <name type="scientific">Sporosarcina koreensis</name>
    <dbReference type="NCBI Taxonomy" id="334735"/>
    <lineage>
        <taxon>Bacteria</taxon>
        <taxon>Bacillati</taxon>
        <taxon>Bacillota</taxon>
        <taxon>Bacilli</taxon>
        <taxon>Bacillales</taxon>
        <taxon>Caryophanaceae</taxon>
        <taxon>Sporosarcina</taxon>
    </lineage>
</organism>
<proteinExistence type="inferred from homology"/>
<comment type="miscellaneous">
    <text evidence="8">The reaction proceeds by a bi uni uni bi ping pong mechanism.</text>
</comment>
<feature type="active site" description="Proton donor" evidence="8">
    <location>
        <position position="44"/>
    </location>
</feature>
<evidence type="ECO:0000256" key="7">
    <source>
        <dbReference type="ARBA" id="ARBA00048258"/>
    </source>
</evidence>
<feature type="binding site" evidence="8">
    <location>
        <position position="68"/>
    </location>
    <ligand>
        <name>beta-alanine</name>
        <dbReference type="ChEBI" id="CHEBI:57966"/>
    </ligand>
</feature>
<evidence type="ECO:0000256" key="3">
    <source>
        <dbReference type="ARBA" id="ARBA00022598"/>
    </source>
</evidence>
<dbReference type="InterPro" id="IPR014729">
    <property type="entry name" value="Rossmann-like_a/b/a_fold"/>
</dbReference>
<accession>A0ABW0TZB7</accession>
<keyword evidence="4 8" id="KW-0566">Pantothenate biosynthesis</keyword>
<evidence type="ECO:0000256" key="2">
    <source>
        <dbReference type="ARBA" id="ARBA00009256"/>
    </source>
</evidence>
<feature type="binding site" evidence="8">
    <location>
        <begin position="37"/>
        <end position="44"/>
    </location>
    <ligand>
        <name>ATP</name>
        <dbReference type="ChEBI" id="CHEBI:30616"/>
    </ligand>
</feature>
<dbReference type="RefSeq" id="WP_381443622.1">
    <property type="nucleotide sequence ID" value="NZ_JBHSNP010000011.1"/>
</dbReference>
<keyword evidence="6 8" id="KW-0067">ATP-binding</keyword>
<comment type="subunit">
    <text evidence="8">Homodimer.</text>
</comment>
<keyword evidence="8" id="KW-0963">Cytoplasm</keyword>
<comment type="subcellular location">
    <subcellularLocation>
        <location evidence="8">Cytoplasm</location>
    </subcellularLocation>
</comment>
<feature type="binding site" evidence="8">
    <location>
        <position position="160"/>
    </location>
    <ligand>
        <name>(R)-pantoate</name>
        <dbReference type="ChEBI" id="CHEBI:15980"/>
    </ligand>
</feature>
<evidence type="ECO:0000256" key="8">
    <source>
        <dbReference type="HAMAP-Rule" id="MF_00158"/>
    </source>
</evidence>
<comment type="caution">
    <text evidence="9">The sequence shown here is derived from an EMBL/GenBank/DDBJ whole genome shotgun (WGS) entry which is preliminary data.</text>
</comment>
<comment type="similarity">
    <text evidence="2 8">Belongs to the pantothenate synthetase family.</text>
</comment>
<dbReference type="PANTHER" id="PTHR21299">
    <property type="entry name" value="CYTIDYLATE KINASE/PANTOATE-BETA-ALANINE LIGASE"/>
    <property type="match status" value="1"/>
</dbReference>
<dbReference type="CDD" id="cd00560">
    <property type="entry name" value="PanC"/>
    <property type="match status" value="1"/>
</dbReference>
<dbReference type="Gene3D" id="3.40.50.620">
    <property type="entry name" value="HUPs"/>
    <property type="match status" value="1"/>
</dbReference>
<dbReference type="EC" id="6.3.2.1" evidence="8"/>
<reference evidence="10" key="1">
    <citation type="journal article" date="2019" name="Int. J. Syst. Evol. Microbiol.">
        <title>The Global Catalogue of Microorganisms (GCM) 10K type strain sequencing project: providing services to taxonomists for standard genome sequencing and annotation.</title>
        <authorList>
            <consortium name="The Broad Institute Genomics Platform"/>
            <consortium name="The Broad Institute Genome Sequencing Center for Infectious Disease"/>
            <person name="Wu L."/>
            <person name="Ma J."/>
        </authorList>
    </citation>
    <scope>NUCLEOTIDE SEQUENCE [LARGE SCALE GENOMIC DNA]</scope>
    <source>
        <strain evidence="10">KACC 11299</strain>
    </source>
</reference>
<evidence type="ECO:0000313" key="9">
    <source>
        <dbReference type="EMBL" id="MFC5603279.1"/>
    </source>
</evidence>
<feature type="binding site" evidence="8">
    <location>
        <begin position="191"/>
        <end position="194"/>
    </location>
    <ligand>
        <name>ATP</name>
        <dbReference type="ChEBI" id="CHEBI:30616"/>
    </ligand>
</feature>
<keyword evidence="10" id="KW-1185">Reference proteome</keyword>
<gene>
    <name evidence="8 9" type="primary">panC</name>
    <name evidence="9" type="ORF">ACFPTP_08580</name>
</gene>
<feature type="binding site" evidence="8">
    <location>
        <position position="183"/>
    </location>
    <ligand>
        <name>ATP</name>
        <dbReference type="ChEBI" id="CHEBI:30616"/>
    </ligand>
</feature>
<evidence type="ECO:0000256" key="4">
    <source>
        <dbReference type="ARBA" id="ARBA00022655"/>
    </source>
</evidence>
<sequence>MYVESTGIQVIETIEELQKTLNRNERKDTTVGFVPTMGFLHEGHLSLVSHAKEQNDIVVMSIFVNPAQFGPGEDFESYPRDREKDLRLASEAGVDIVFIPSVEEMYPADGGIRILPGRQADELCGASRPGHFDGVLKVVLKLFNIVDPDRSYFGMKDAQQLAIIETFVRDFNLRTAIVRVPIVREEDGLAKSSRNVNLTAIERSEAPAIYQALQSGVEMFADGANPEAVERQVAEGIIANSSGKIDYVKILAYPELGPVTDDTEEIILACAVKFSSTRLIDNIIMSTKDGTPCSE</sequence>
<evidence type="ECO:0000256" key="1">
    <source>
        <dbReference type="ARBA" id="ARBA00004990"/>
    </source>
</evidence>
<keyword evidence="3 8" id="KW-0436">Ligase</keyword>